<dbReference type="AlphaFoldDB" id="A0A9Q0MV33"/>
<keyword evidence="2" id="KW-1185">Reference proteome</keyword>
<proteinExistence type="predicted"/>
<dbReference type="InterPro" id="IPR018490">
    <property type="entry name" value="cNMP-bd_dom_sf"/>
</dbReference>
<evidence type="ECO:0008006" key="3">
    <source>
        <dbReference type="Google" id="ProtNLM"/>
    </source>
</evidence>
<gene>
    <name evidence="1" type="ORF">Bhyg_11264</name>
</gene>
<protein>
    <recommendedName>
        <fullName evidence="3">Cyclic nucleotide-binding domain-containing protein</fullName>
    </recommendedName>
</protein>
<name>A0A9Q0MV33_9DIPT</name>
<comment type="caution">
    <text evidence="1">The sequence shown here is derived from an EMBL/GenBank/DDBJ whole genome shotgun (WGS) entry which is preliminary data.</text>
</comment>
<dbReference type="Proteomes" id="UP001151699">
    <property type="component" value="Chromosome X"/>
</dbReference>
<dbReference type="SUPFAM" id="SSF51206">
    <property type="entry name" value="cAMP-binding domain-like"/>
    <property type="match status" value="1"/>
</dbReference>
<reference evidence="1" key="1">
    <citation type="submission" date="2022-07" db="EMBL/GenBank/DDBJ databases">
        <authorList>
            <person name="Trinca V."/>
            <person name="Uliana J.V.C."/>
            <person name="Torres T.T."/>
            <person name="Ward R.J."/>
            <person name="Monesi N."/>
        </authorList>
    </citation>
    <scope>NUCLEOTIDE SEQUENCE</scope>
    <source>
        <strain evidence="1">HSMRA1968</strain>
        <tissue evidence="1">Whole embryos</tissue>
    </source>
</reference>
<accession>A0A9Q0MV33</accession>
<evidence type="ECO:0000313" key="1">
    <source>
        <dbReference type="EMBL" id="KAJ6638528.1"/>
    </source>
</evidence>
<sequence length="90" mass="10380">IVQCCSLGQLKQYNPNEVIYSTDKGRLNSVYFVLSGNCTILQTLKLMHTNTAQTKKYYLVDVENLDSPARLLLEKLHFEADKRRKFSNLP</sequence>
<dbReference type="EMBL" id="WJQU01000003">
    <property type="protein sequence ID" value="KAJ6638528.1"/>
    <property type="molecule type" value="Genomic_DNA"/>
</dbReference>
<evidence type="ECO:0000313" key="2">
    <source>
        <dbReference type="Proteomes" id="UP001151699"/>
    </source>
</evidence>
<organism evidence="1 2">
    <name type="scientific">Pseudolycoriella hygida</name>
    <dbReference type="NCBI Taxonomy" id="35572"/>
    <lineage>
        <taxon>Eukaryota</taxon>
        <taxon>Metazoa</taxon>
        <taxon>Ecdysozoa</taxon>
        <taxon>Arthropoda</taxon>
        <taxon>Hexapoda</taxon>
        <taxon>Insecta</taxon>
        <taxon>Pterygota</taxon>
        <taxon>Neoptera</taxon>
        <taxon>Endopterygota</taxon>
        <taxon>Diptera</taxon>
        <taxon>Nematocera</taxon>
        <taxon>Sciaroidea</taxon>
        <taxon>Sciaridae</taxon>
        <taxon>Pseudolycoriella</taxon>
    </lineage>
</organism>
<feature type="non-terminal residue" evidence="1">
    <location>
        <position position="1"/>
    </location>
</feature>
<dbReference type="OrthoDB" id="166212at2759"/>
<feature type="non-terminal residue" evidence="1">
    <location>
        <position position="90"/>
    </location>
</feature>